<dbReference type="PROSITE" id="PS50088">
    <property type="entry name" value="ANK_REPEAT"/>
    <property type="match status" value="1"/>
</dbReference>
<protein>
    <submittedName>
        <fullName evidence="1">Ankyrin repeat protein</fullName>
    </submittedName>
</protein>
<gene>
    <name evidence="1" type="ORF">Catovirus_1_331</name>
</gene>
<dbReference type="InterPro" id="IPR036770">
    <property type="entry name" value="Ankyrin_rpt-contain_sf"/>
</dbReference>
<reference evidence="1" key="1">
    <citation type="journal article" date="2017" name="Science">
        <title>Giant viruses with an expanded complement of translation system components.</title>
        <authorList>
            <person name="Schulz F."/>
            <person name="Yutin N."/>
            <person name="Ivanova N.N."/>
            <person name="Ortega D.R."/>
            <person name="Lee T.K."/>
            <person name="Vierheilig J."/>
            <person name="Daims H."/>
            <person name="Horn M."/>
            <person name="Wagner M."/>
            <person name="Jensen G.J."/>
            <person name="Kyrpides N.C."/>
            <person name="Koonin E.V."/>
            <person name="Woyke T."/>
        </authorList>
    </citation>
    <scope>NUCLEOTIDE SEQUENCE</scope>
    <source>
        <strain evidence="1">CTV1</strain>
    </source>
</reference>
<dbReference type="Pfam" id="PF13857">
    <property type="entry name" value="Ank_5"/>
    <property type="match status" value="1"/>
</dbReference>
<name>A0A1V0S9C1_9VIRU</name>
<dbReference type="InterPro" id="IPR002110">
    <property type="entry name" value="Ankyrin_rpt"/>
</dbReference>
<proteinExistence type="predicted"/>
<sequence length="307" mass="35638">MICYDKLYFDKINILLQSNKVDLSLCNKNGTNILMLMIERYNSYYFETVLDYLKQHYDSNEIKQILSQKNTNEDDCLLMASSEGSNMDIVKKIVELGRTDSPGNLLVYGQGCNYDNLISLLIRRGVDINVIDNFCYNALFYAYEKKDMTLINILLNHGIHLNHKNINDENILTKIINNEKTNKDDIYISNRIISSELFDVNDQDYNGNTVFHHSITKNKNYIVAKLLENKKINPNIQNYIGNTALMEAVTNDNWNYVELLLKHQSNINLKNNYGLTATDIATKNQTIHFLSNIIDKYTQNKKKGWFN</sequence>
<organism evidence="1">
    <name type="scientific">Catovirus CTV1</name>
    <dbReference type="NCBI Taxonomy" id="1977631"/>
    <lineage>
        <taxon>Viruses</taxon>
        <taxon>Varidnaviria</taxon>
        <taxon>Bamfordvirae</taxon>
        <taxon>Nucleocytoviricota</taxon>
        <taxon>Megaviricetes</taxon>
        <taxon>Imitervirales</taxon>
        <taxon>Mimiviridae</taxon>
        <taxon>Klosneuvirinae</taxon>
        <taxon>Catovirus</taxon>
    </lineage>
</organism>
<dbReference type="PROSITE" id="PS50297">
    <property type="entry name" value="ANK_REP_REGION"/>
    <property type="match status" value="1"/>
</dbReference>
<dbReference type="SUPFAM" id="SSF48403">
    <property type="entry name" value="Ankyrin repeat"/>
    <property type="match status" value="1"/>
</dbReference>
<dbReference type="EMBL" id="KY684083">
    <property type="protein sequence ID" value="ARF08281.1"/>
    <property type="molecule type" value="Genomic_DNA"/>
</dbReference>
<evidence type="ECO:0000313" key="1">
    <source>
        <dbReference type="EMBL" id="ARF08281.1"/>
    </source>
</evidence>
<accession>A0A1V0S9C1</accession>
<dbReference type="Gene3D" id="1.25.40.20">
    <property type="entry name" value="Ankyrin repeat-containing domain"/>
    <property type="match status" value="4"/>
</dbReference>
<dbReference type="PANTHER" id="PTHR24118">
    <property type="entry name" value="POTE ANKYRIN DOMAIN"/>
    <property type="match status" value="1"/>
</dbReference>
<dbReference type="PANTHER" id="PTHR24118:SF99">
    <property type="entry name" value="POTE ANKYRIN DOMAIN FAMILY MEMBER 3C-RELATED"/>
    <property type="match status" value="1"/>
</dbReference>
<dbReference type="SMART" id="SM00248">
    <property type="entry name" value="ANK"/>
    <property type="match status" value="5"/>
</dbReference>